<evidence type="ECO:0000256" key="4">
    <source>
        <dbReference type="ARBA" id="ARBA00023010"/>
    </source>
</evidence>
<dbReference type="AlphaFoldDB" id="A0A6C1E5U7"/>
<keyword evidence="1 7" id="KW-0813">Transport</keyword>
<keyword evidence="9" id="KW-1185">Reference proteome</keyword>
<keyword evidence="5 7" id="KW-0906">Nuclear pore complex</keyword>
<name>A0A6C1E5U7_SACPS</name>
<dbReference type="GO" id="GO:0017056">
    <property type="term" value="F:structural constituent of nuclear pore"/>
    <property type="evidence" value="ECO:0007669"/>
    <property type="project" value="UniProtKB-UniRule"/>
</dbReference>
<dbReference type="FunFam" id="1.10.3450.20:FF:000005">
    <property type="entry name" value="Nuclear pore complex protein"/>
    <property type="match status" value="1"/>
</dbReference>
<comment type="subcellular location">
    <subcellularLocation>
        <location evidence="7">Nucleus</location>
        <location evidence="7">Nuclear pore complex</location>
    </subcellularLocation>
    <subcellularLocation>
        <location evidence="7">Nucleus membrane</location>
    </subcellularLocation>
</comment>
<keyword evidence="2" id="KW-0509">mRNA transport</keyword>
<comment type="similarity">
    <text evidence="7">Belongs to the nucleoporin Nup84/Nup107 family.</text>
</comment>
<dbReference type="PANTHER" id="PTHR13003:SF2">
    <property type="entry name" value="NUCLEAR PORE COMPLEX PROTEIN NUP107"/>
    <property type="match status" value="1"/>
</dbReference>
<evidence type="ECO:0000256" key="6">
    <source>
        <dbReference type="ARBA" id="ARBA00023242"/>
    </source>
</evidence>
<dbReference type="OrthoDB" id="3098at2759"/>
<keyword evidence="6 7" id="KW-0539">Nucleus</keyword>
<evidence type="ECO:0000313" key="8">
    <source>
        <dbReference type="EMBL" id="QID84097.1"/>
    </source>
</evidence>
<dbReference type="Gene3D" id="1.20.190.50">
    <property type="match status" value="1"/>
</dbReference>
<dbReference type="GO" id="GO:0031965">
    <property type="term" value="C:nuclear membrane"/>
    <property type="evidence" value="ECO:0007669"/>
    <property type="project" value="UniProtKB-SubCell"/>
</dbReference>
<evidence type="ECO:0000256" key="7">
    <source>
        <dbReference type="RuleBase" id="RU365072"/>
    </source>
</evidence>
<dbReference type="GO" id="GO:0006406">
    <property type="term" value="P:mRNA export from nucleus"/>
    <property type="evidence" value="ECO:0007669"/>
    <property type="project" value="TreeGrafter"/>
</dbReference>
<keyword evidence="3" id="KW-0653">Protein transport</keyword>
<keyword evidence="7" id="KW-0472">Membrane</keyword>
<dbReference type="FunFam" id="1.20.190.50:FF:000003">
    <property type="entry name" value="Nuclear pore complex protein"/>
    <property type="match status" value="1"/>
</dbReference>
<comment type="subunit">
    <text evidence="7">Part of the nuclear pore complex (NPC).</text>
</comment>
<comment type="function">
    <text evidence="7">Functions as a component of the nuclear pore complex (NPC).</text>
</comment>
<dbReference type="GO" id="GO:0000973">
    <property type="term" value="P:post-transcriptional tethering of RNA polymerase II gene DNA at nuclear periphery"/>
    <property type="evidence" value="ECO:0007669"/>
    <property type="project" value="TreeGrafter"/>
</dbReference>
<protein>
    <recommendedName>
        <fullName evidence="7">Nuclear pore complex protein</fullName>
    </recommendedName>
</protein>
<evidence type="ECO:0000313" key="9">
    <source>
        <dbReference type="Proteomes" id="UP000501346"/>
    </source>
</evidence>
<accession>A0A6C1E5U7</accession>
<dbReference type="EMBL" id="CP049001">
    <property type="protein sequence ID" value="QID84097.1"/>
    <property type="molecule type" value="Genomic_DNA"/>
</dbReference>
<evidence type="ECO:0000256" key="5">
    <source>
        <dbReference type="ARBA" id="ARBA00023132"/>
    </source>
</evidence>
<dbReference type="GO" id="GO:0006606">
    <property type="term" value="P:protein import into nucleus"/>
    <property type="evidence" value="ECO:0007669"/>
    <property type="project" value="TreeGrafter"/>
</dbReference>
<dbReference type="Gene3D" id="1.10.3450.20">
    <property type="match status" value="1"/>
</dbReference>
<evidence type="ECO:0000256" key="2">
    <source>
        <dbReference type="ARBA" id="ARBA00022816"/>
    </source>
</evidence>
<evidence type="ECO:0000256" key="1">
    <source>
        <dbReference type="ARBA" id="ARBA00022448"/>
    </source>
</evidence>
<proteinExistence type="inferred from homology"/>
<dbReference type="GO" id="GO:0031080">
    <property type="term" value="C:nuclear pore outer ring"/>
    <property type="evidence" value="ECO:0007669"/>
    <property type="project" value="TreeGrafter"/>
</dbReference>
<keyword evidence="4 7" id="KW-0811">Translocation</keyword>
<sequence>MDLSLTHQKEQFTKFSDTLEEFKIEQNNEQNTIDPFDIIREFRSTAGKFALDSANSTDQGNSISSKDWELEARFWHLVELLLVFRNADLDLNATNLHPYNSRALFEKKLMQDNLQLYQIWIVMVWLKENAHMEERPQDIPTSKWSNSIISGGLKSCDLDYPLRESSNVLDVKDKEEDHIFFKYIYELILAGATDEALEEAKLADNITICMILCGIQEYLNPVIDTEIAGEFDRQQGIKRHSLWRRTVYSLSQQPNLDPYERAIYSYLSGDIPNEEVMQYSDWESDLHLYLNQILQIEIENYLLESGQISSDELIIPLPSHALTVQEVLNKVASRHPSESEHPIRVLMASVILDSLPSVIHSSVEMLLDVVKGTETSNDIIDEPYLLRIVTHLAIFLDIINPGSVEVVDKSKLITTYTSLLKLQGLYEIIPIYATFLTESDCLEAYSFILSSLEDSQVRQKQIEIMNFLKLPASNILRRTTQRVFDETEQEYSPSNEISISFDINDIDMHLIYGVEWLIEGKLYVDSVHSIIALSRRFLLNGRVKALEQFMDRNNLGEIYKNYELEKMAEDISKNENQDQLMKEILQYEHLIRGIKEYEEWQKSVNLLNSESNIPSLIEKLQGFSNDTFELIKVFLVDLTSSDLTNSTDHEILYEIRALYTPFLIMELHKKLVEAAELLKIPKFISEALAFTSLVANENDKIYLLFQSSGKLKDYLDLVARTATLLD</sequence>
<dbReference type="PANTHER" id="PTHR13003">
    <property type="entry name" value="NUP107-RELATED"/>
    <property type="match status" value="1"/>
</dbReference>
<dbReference type="Pfam" id="PF04121">
    <property type="entry name" value="Nup84_Nup100"/>
    <property type="match status" value="1"/>
</dbReference>
<gene>
    <name evidence="8" type="primary">NUP84_2</name>
    <name evidence="8" type="ORF">GRS66_006588</name>
</gene>
<evidence type="ECO:0000256" key="3">
    <source>
        <dbReference type="ARBA" id="ARBA00022927"/>
    </source>
</evidence>
<organism evidence="8 9">
    <name type="scientific">Saccharomyces pastorianus</name>
    <name type="common">Lager yeast</name>
    <name type="synonym">Saccharomyces cerevisiae x Saccharomyces eubayanus</name>
    <dbReference type="NCBI Taxonomy" id="27292"/>
    <lineage>
        <taxon>Eukaryota</taxon>
        <taxon>Fungi</taxon>
        <taxon>Dikarya</taxon>
        <taxon>Ascomycota</taxon>
        <taxon>Saccharomycotina</taxon>
        <taxon>Saccharomycetes</taxon>
        <taxon>Saccharomycetales</taxon>
        <taxon>Saccharomycetaceae</taxon>
        <taxon>Saccharomyces</taxon>
    </lineage>
</organism>
<dbReference type="InterPro" id="IPR007252">
    <property type="entry name" value="Nup84/Nup107"/>
</dbReference>
<dbReference type="Proteomes" id="UP000501346">
    <property type="component" value="Chromosome SeIV-SeII"/>
</dbReference>
<reference evidence="8 9" key="1">
    <citation type="journal article" date="2019" name="BMC Genomics">
        <title>Chromosome level assembly and comparative genome analysis confirm lager-brewing yeasts originated from a single hybridization.</title>
        <authorList>
            <person name="Salazar A.N."/>
            <person name="Gorter de Vries A.R."/>
            <person name="van den Broek M."/>
            <person name="Brouwers N."/>
            <person name="de la Torre Cortes P."/>
            <person name="Kuijpers N.G.A."/>
            <person name="Daran J.G."/>
            <person name="Abeel T."/>
        </authorList>
    </citation>
    <scope>NUCLEOTIDE SEQUENCE [LARGE SCALE GENOMIC DNA]</scope>
    <source>
        <strain evidence="8 9">CBS 1483</strain>
    </source>
</reference>